<dbReference type="RefSeq" id="WP_307003235.1">
    <property type="nucleotide sequence ID" value="NZ_JAUTBK010000002.1"/>
</dbReference>
<evidence type="ECO:0000313" key="1">
    <source>
        <dbReference type="EMBL" id="MDQ1208674.1"/>
    </source>
</evidence>
<sequence length="46" mass="4600">MLLISMPILVIAGVAAVSITLGSGYVGGVAGASIAEYSYDKIKSVL</sequence>
<name>A0ABU0UVV5_ACIBI</name>
<gene>
    <name evidence="1" type="ORF">QE380_001597</name>
</gene>
<comment type="caution">
    <text evidence="1">The sequence shown here is derived from an EMBL/GenBank/DDBJ whole genome shotgun (WGS) entry which is preliminary data.</text>
</comment>
<dbReference type="Proteomes" id="UP001233360">
    <property type="component" value="Unassembled WGS sequence"/>
</dbReference>
<accession>A0ABU0UVV5</accession>
<dbReference type="EMBL" id="JAUTBK010000002">
    <property type="protein sequence ID" value="MDQ1208674.1"/>
    <property type="molecule type" value="Genomic_DNA"/>
</dbReference>
<evidence type="ECO:0000313" key="2">
    <source>
        <dbReference type="Proteomes" id="UP001233360"/>
    </source>
</evidence>
<keyword evidence="2" id="KW-1185">Reference proteome</keyword>
<protein>
    <submittedName>
        <fullName evidence="1">Uncharacterized protein</fullName>
    </submittedName>
</protein>
<organism evidence="1 2">
    <name type="scientific">Acinetobacter baylyi</name>
    <dbReference type="NCBI Taxonomy" id="202950"/>
    <lineage>
        <taxon>Bacteria</taxon>
        <taxon>Pseudomonadati</taxon>
        <taxon>Pseudomonadota</taxon>
        <taxon>Gammaproteobacteria</taxon>
        <taxon>Moraxellales</taxon>
        <taxon>Moraxellaceae</taxon>
        <taxon>Acinetobacter</taxon>
    </lineage>
</organism>
<proteinExistence type="predicted"/>
<reference evidence="1 2" key="1">
    <citation type="submission" date="2023-07" db="EMBL/GenBank/DDBJ databases">
        <title>Functional and genomic diversity of the sorghum phyllosphere microbiome.</title>
        <authorList>
            <person name="Shade A."/>
        </authorList>
    </citation>
    <scope>NUCLEOTIDE SEQUENCE [LARGE SCALE GENOMIC DNA]</scope>
    <source>
        <strain evidence="1 2">SORGH_AS_0887</strain>
    </source>
</reference>